<organism evidence="7 8">
    <name type="scientific">Nocardioides dubius</name>
    <dbReference type="NCBI Taxonomy" id="317019"/>
    <lineage>
        <taxon>Bacteria</taxon>
        <taxon>Bacillati</taxon>
        <taxon>Actinomycetota</taxon>
        <taxon>Actinomycetes</taxon>
        <taxon>Propionibacteriales</taxon>
        <taxon>Nocardioidaceae</taxon>
        <taxon>Nocardioides</taxon>
    </lineage>
</organism>
<evidence type="ECO:0000259" key="5">
    <source>
        <dbReference type="Pfam" id="PF07992"/>
    </source>
</evidence>
<feature type="domain" description="Reductase C-terminal" evidence="6">
    <location>
        <begin position="139"/>
        <end position="221"/>
    </location>
</feature>
<accession>A0ABN1TVI0</accession>
<evidence type="ECO:0000256" key="3">
    <source>
        <dbReference type="ARBA" id="ARBA00022827"/>
    </source>
</evidence>
<keyword evidence="3" id="KW-0274">FAD</keyword>
<evidence type="ECO:0000256" key="4">
    <source>
        <dbReference type="ARBA" id="ARBA00023002"/>
    </source>
</evidence>
<dbReference type="PRINTS" id="PR00368">
    <property type="entry name" value="FADPNR"/>
</dbReference>
<keyword evidence="8" id="KW-1185">Reference proteome</keyword>
<dbReference type="InterPro" id="IPR036188">
    <property type="entry name" value="FAD/NAD-bd_sf"/>
</dbReference>
<dbReference type="Pfam" id="PF14759">
    <property type="entry name" value="Reductase_C"/>
    <property type="match status" value="1"/>
</dbReference>
<evidence type="ECO:0000256" key="2">
    <source>
        <dbReference type="ARBA" id="ARBA00022630"/>
    </source>
</evidence>
<dbReference type="SUPFAM" id="SSF51905">
    <property type="entry name" value="FAD/NAD(P)-binding domain"/>
    <property type="match status" value="1"/>
</dbReference>
<keyword evidence="4" id="KW-0560">Oxidoreductase</keyword>
<evidence type="ECO:0000313" key="8">
    <source>
        <dbReference type="Proteomes" id="UP001501581"/>
    </source>
</evidence>
<sequence>MLGSRIGAAFGDLHRRNGVEVRTGIAVSQVTVREGHATGVQLADGAHVPGDLVLFGIGAVPNIELARDAGLATDRGVLVDAALQTSHPDIVAVGDIAEAEHPAFERRVRVEHWANAQNQPAIAARTLLGKEAVYDRQPYFFTDQFDLGMEYRGLASDPENVVVRGDLAGEYLAFWLDDGDRVEAAMNVNIWDAGDDLTALVASSTPVDRSRLADPEIPLAEVGAQR</sequence>
<dbReference type="SUPFAM" id="SSF55424">
    <property type="entry name" value="FAD/NAD-linked reductases, dimerisation (C-terminal) domain"/>
    <property type="match status" value="1"/>
</dbReference>
<dbReference type="InterPro" id="IPR050446">
    <property type="entry name" value="FAD-oxidoreductase/Apoptosis"/>
</dbReference>
<reference evidence="7 8" key="1">
    <citation type="journal article" date="2019" name="Int. J. Syst. Evol. Microbiol.">
        <title>The Global Catalogue of Microorganisms (GCM) 10K type strain sequencing project: providing services to taxonomists for standard genome sequencing and annotation.</title>
        <authorList>
            <consortium name="The Broad Institute Genomics Platform"/>
            <consortium name="The Broad Institute Genome Sequencing Center for Infectious Disease"/>
            <person name="Wu L."/>
            <person name="Ma J."/>
        </authorList>
    </citation>
    <scope>NUCLEOTIDE SEQUENCE [LARGE SCALE GENOMIC DNA]</scope>
    <source>
        <strain evidence="7 8">JCM 13008</strain>
    </source>
</reference>
<gene>
    <name evidence="7" type="ORF">GCM10009668_24720</name>
</gene>
<evidence type="ECO:0000313" key="7">
    <source>
        <dbReference type="EMBL" id="GAA1104555.1"/>
    </source>
</evidence>
<proteinExistence type="predicted"/>
<dbReference type="EMBL" id="BAAALG010000010">
    <property type="protein sequence ID" value="GAA1104555.1"/>
    <property type="molecule type" value="Genomic_DNA"/>
</dbReference>
<dbReference type="PANTHER" id="PTHR43557:SF2">
    <property type="entry name" value="RIESKE DOMAIN-CONTAINING PROTEIN-RELATED"/>
    <property type="match status" value="1"/>
</dbReference>
<comment type="cofactor">
    <cofactor evidence="1">
        <name>FAD</name>
        <dbReference type="ChEBI" id="CHEBI:57692"/>
    </cofactor>
</comment>
<dbReference type="InterPro" id="IPR016156">
    <property type="entry name" value="FAD/NAD-linked_Rdtase_dimer_sf"/>
</dbReference>
<dbReference type="Gene3D" id="3.30.390.30">
    <property type="match status" value="1"/>
</dbReference>
<dbReference type="Proteomes" id="UP001501581">
    <property type="component" value="Unassembled WGS sequence"/>
</dbReference>
<dbReference type="PANTHER" id="PTHR43557">
    <property type="entry name" value="APOPTOSIS-INDUCING FACTOR 1"/>
    <property type="match status" value="1"/>
</dbReference>
<dbReference type="Pfam" id="PF07992">
    <property type="entry name" value="Pyr_redox_2"/>
    <property type="match status" value="1"/>
</dbReference>
<protein>
    <submittedName>
        <fullName evidence="7">Uncharacterized protein</fullName>
    </submittedName>
</protein>
<keyword evidence="2" id="KW-0285">Flavoprotein</keyword>
<evidence type="ECO:0000256" key="1">
    <source>
        <dbReference type="ARBA" id="ARBA00001974"/>
    </source>
</evidence>
<dbReference type="Gene3D" id="3.50.50.60">
    <property type="entry name" value="FAD/NAD(P)-binding domain"/>
    <property type="match status" value="2"/>
</dbReference>
<name>A0ABN1TVI0_9ACTN</name>
<feature type="domain" description="FAD/NAD(P)-binding" evidence="5">
    <location>
        <begin position="2"/>
        <end position="119"/>
    </location>
</feature>
<evidence type="ECO:0000259" key="6">
    <source>
        <dbReference type="Pfam" id="PF14759"/>
    </source>
</evidence>
<comment type="caution">
    <text evidence="7">The sequence shown here is derived from an EMBL/GenBank/DDBJ whole genome shotgun (WGS) entry which is preliminary data.</text>
</comment>
<dbReference type="InterPro" id="IPR023753">
    <property type="entry name" value="FAD/NAD-binding_dom"/>
</dbReference>
<dbReference type="InterPro" id="IPR028202">
    <property type="entry name" value="Reductase_C"/>
</dbReference>